<proteinExistence type="predicted"/>
<reference evidence="1 2" key="1">
    <citation type="submission" date="2024-02" db="EMBL/GenBank/DDBJ databases">
        <title>de novo genome assembly of Solanum bulbocastanum strain 11H21.</title>
        <authorList>
            <person name="Hosaka A.J."/>
        </authorList>
    </citation>
    <scope>NUCLEOTIDE SEQUENCE [LARGE SCALE GENOMIC DNA]</scope>
    <source>
        <tissue evidence="1">Young leaves</tissue>
    </source>
</reference>
<protein>
    <submittedName>
        <fullName evidence="1">Uncharacterized protein</fullName>
    </submittedName>
</protein>
<name>A0AAN8YPH0_SOLBU</name>
<evidence type="ECO:0000313" key="1">
    <source>
        <dbReference type="EMBL" id="KAK6803115.1"/>
    </source>
</evidence>
<sequence length="137" mass="15280">MGRDGNSSSFLLPIVLSGPMGFNFLPNAGFWSLNVAVGSLGRGVWNMSRSVSCRKERPAEFLASCAGSEMAYRICLWVLQINFEVRIRYIFSLCWFLEFLLLDVNILCNEVNLSSGTCNKSSFLASSLLEHYSADVF</sequence>
<evidence type="ECO:0000313" key="2">
    <source>
        <dbReference type="Proteomes" id="UP001371456"/>
    </source>
</evidence>
<dbReference type="EMBL" id="JBANQN010000001">
    <property type="protein sequence ID" value="KAK6803115.1"/>
    <property type="molecule type" value="Genomic_DNA"/>
</dbReference>
<keyword evidence="2" id="KW-1185">Reference proteome</keyword>
<gene>
    <name evidence="1" type="ORF">RDI58_000899</name>
</gene>
<dbReference type="Proteomes" id="UP001371456">
    <property type="component" value="Unassembled WGS sequence"/>
</dbReference>
<accession>A0AAN8YPH0</accession>
<organism evidence="1 2">
    <name type="scientific">Solanum bulbocastanum</name>
    <name type="common">Wild potato</name>
    <dbReference type="NCBI Taxonomy" id="147425"/>
    <lineage>
        <taxon>Eukaryota</taxon>
        <taxon>Viridiplantae</taxon>
        <taxon>Streptophyta</taxon>
        <taxon>Embryophyta</taxon>
        <taxon>Tracheophyta</taxon>
        <taxon>Spermatophyta</taxon>
        <taxon>Magnoliopsida</taxon>
        <taxon>eudicotyledons</taxon>
        <taxon>Gunneridae</taxon>
        <taxon>Pentapetalae</taxon>
        <taxon>asterids</taxon>
        <taxon>lamiids</taxon>
        <taxon>Solanales</taxon>
        <taxon>Solanaceae</taxon>
        <taxon>Solanoideae</taxon>
        <taxon>Solaneae</taxon>
        <taxon>Solanum</taxon>
    </lineage>
</organism>
<dbReference type="AlphaFoldDB" id="A0AAN8YPH0"/>
<comment type="caution">
    <text evidence="1">The sequence shown here is derived from an EMBL/GenBank/DDBJ whole genome shotgun (WGS) entry which is preliminary data.</text>
</comment>